<evidence type="ECO:0000256" key="11">
    <source>
        <dbReference type="ARBA" id="ARBA00041782"/>
    </source>
</evidence>
<keyword evidence="9" id="KW-0744">Spermatogenesis</keyword>
<feature type="region of interest" description="Disordered" evidence="12">
    <location>
        <begin position="281"/>
        <end position="300"/>
    </location>
</feature>
<organism evidence="14 15">
    <name type="scientific">Cnephaeus nilssonii</name>
    <name type="common">Northern bat</name>
    <name type="synonym">Eptesicus nilssonii</name>
    <dbReference type="NCBI Taxonomy" id="3371016"/>
    <lineage>
        <taxon>Eukaryota</taxon>
        <taxon>Metazoa</taxon>
        <taxon>Chordata</taxon>
        <taxon>Craniata</taxon>
        <taxon>Vertebrata</taxon>
        <taxon>Euteleostomi</taxon>
        <taxon>Mammalia</taxon>
        <taxon>Eutheria</taxon>
        <taxon>Laurasiatheria</taxon>
        <taxon>Chiroptera</taxon>
        <taxon>Yangochiroptera</taxon>
        <taxon>Vespertilionidae</taxon>
        <taxon>Cnephaeus</taxon>
    </lineage>
</organism>
<feature type="domain" description="EF-hand" evidence="13">
    <location>
        <begin position="226"/>
        <end position="261"/>
    </location>
</feature>
<dbReference type="AlphaFoldDB" id="A0AA40I416"/>
<dbReference type="SUPFAM" id="SSF47473">
    <property type="entry name" value="EF-hand"/>
    <property type="match status" value="2"/>
</dbReference>
<evidence type="ECO:0000256" key="5">
    <source>
        <dbReference type="ARBA" id="ARBA00022723"/>
    </source>
</evidence>
<name>A0AA40I416_CNENI</name>
<dbReference type="GO" id="GO:0030426">
    <property type="term" value="C:growth cone"/>
    <property type="evidence" value="ECO:0007669"/>
    <property type="project" value="UniProtKB-SubCell"/>
</dbReference>
<proteinExistence type="predicted"/>
<dbReference type="FunFam" id="1.10.238.10:FF:000079">
    <property type="entry name" value="Calcium and integrin-binding family member 2"/>
    <property type="match status" value="1"/>
</dbReference>
<evidence type="ECO:0000256" key="4">
    <source>
        <dbReference type="ARBA" id="ARBA00022707"/>
    </source>
</evidence>
<evidence type="ECO:0000256" key="9">
    <source>
        <dbReference type="ARBA" id="ARBA00022871"/>
    </source>
</evidence>
<dbReference type="PROSITE" id="PS00018">
    <property type="entry name" value="EF_HAND_1"/>
    <property type="match status" value="1"/>
</dbReference>
<dbReference type="GO" id="GO:0032587">
    <property type="term" value="C:ruffle membrane"/>
    <property type="evidence" value="ECO:0007669"/>
    <property type="project" value="UniProtKB-SubCell"/>
</dbReference>
<dbReference type="GO" id="GO:0000287">
    <property type="term" value="F:magnesium ion binding"/>
    <property type="evidence" value="ECO:0007669"/>
    <property type="project" value="TreeGrafter"/>
</dbReference>
<keyword evidence="3" id="KW-0037">Angiogenesis</keyword>
<evidence type="ECO:0000256" key="12">
    <source>
        <dbReference type="SAM" id="MobiDB-lite"/>
    </source>
</evidence>
<evidence type="ECO:0000256" key="3">
    <source>
        <dbReference type="ARBA" id="ARBA00022657"/>
    </source>
</evidence>
<dbReference type="PROSITE" id="PS50222">
    <property type="entry name" value="EF_HAND_2"/>
    <property type="match status" value="1"/>
</dbReference>
<gene>
    <name evidence="14" type="ORF">QTO34_015332</name>
</gene>
<evidence type="ECO:0000256" key="10">
    <source>
        <dbReference type="ARBA" id="ARBA00040936"/>
    </source>
</evidence>
<dbReference type="PANTHER" id="PTHR45791">
    <property type="entry name" value="CALCIUM AND INTEGRIN BINDING FAMILY MEMBER 2"/>
    <property type="match status" value="1"/>
</dbReference>
<dbReference type="GO" id="GO:0005509">
    <property type="term" value="F:calcium ion binding"/>
    <property type="evidence" value="ECO:0007669"/>
    <property type="project" value="InterPro"/>
</dbReference>
<dbReference type="GO" id="GO:0001525">
    <property type="term" value="P:angiogenesis"/>
    <property type="evidence" value="ECO:0007669"/>
    <property type="project" value="UniProtKB-KW"/>
</dbReference>
<dbReference type="InterPro" id="IPR018247">
    <property type="entry name" value="EF_Hand_1_Ca_BS"/>
</dbReference>
<dbReference type="InterPro" id="IPR011992">
    <property type="entry name" value="EF-hand-dom_pair"/>
</dbReference>
<dbReference type="Proteomes" id="UP001177744">
    <property type="component" value="Unassembled WGS sequence"/>
</dbReference>
<comment type="subcellular location">
    <subcellularLocation>
        <location evidence="1">Cell projection</location>
        <location evidence="1">Growth cone</location>
    </subcellularLocation>
    <subcellularLocation>
        <location evidence="2">Cell projection</location>
        <location evidence="2">Ruffle membrane</location>
    </subcellularLocation>
</comment>
<protein>
    <recommendedName>
        <fullName evidence="10">Calcium and integrin-binding protein 1</fullName>
    </recommendedName>
    <alternativeName>
        <fullName evidence="11">Calmyrin</fullName>
    </alternativeName>
</protein>
<dbReference type="PANTHER" id="PTHR45791:SF7">
    <property type="entry name" value="CALCIUM AND INTEGRIN-BINDING FAMILY MEMBER 3"/>
    <property type="match status" value="1"/>
</dbReference>
<keyword evidence="5" id="KW-0479">Metal-binding</keyword>
<dbReference type="GO" id="GO:0055074">
    <property type="term" value="P:calcium ion homeostasis"/>
    <property type="evidence" value="ECO:0007669"/>
    <property type="project" value="TreeGrafter"/>
</dbReference>
<keyword evidence="9" id="KW-0221">Differentiation</keyword>
<keyword evidence="4" id="KW-0519">Myristate</keyword>
<dbReference type="Gene3D" id="1.10.238.10">
    <property type="entry name" value="EF-hand"/>
    <property type="match status" value="2"/>
</dbReference>
<keyword evidence="7" id="KW-0106">Calcium</keyword>
<evidence type="ECO:0000256" key="1">
    <source>
        <dbReference type="ARBA" id="ARBA00004624"/>
    </source>
</evidence>
<dbReference type="InterPro" id="IPR051433">
    <property type="entry name" value="CIBP"/>
</dbReference>
<reference evidence="14" key="1">
    <citation type="submission" date="2023-06" db="EMBL/GenBank/DDBJ databases">
        <title>Reference genome for the Northern bat (Eptesicus nilssonii), a most northern bat species.</title>
        <authorList>
            <person name="Laine V.N."/>
            <person name="Pulliainen A.T."/>
            <person name="Lilley T.M."/>
        </authorList>
    </citation>
    <scope>NUCLEOTIDE SEQUENCE</scope>
    <source>
        <strain evidence="14">BLF_Eptnil</strain>
        <tissue evidence="14">Kidney</tissue>
    </source>
</reference>
<accession>A0AA40I416</accession>
<evidence type="ECO:0000313" key="14">
    <source>
        <dbReference type="EMBL" id="KAK1342566.1"/>
    </source>
</evidence>
<evidence type="ECO:0000256" key="2">
    <source>
        <dbReference type="ARBA" id="ARBA00004632"/>
    </source>
</evidence>
<evidence type="ECO:0000259" key="13">
    <source>
        <dbReference type="PROSITE" id="PS50222"/>
    </source>
</evidence>
<dbReference type="GO" id="GO:0007283">
    <property type="term" value="P:spermatogenesis"/>
    <property type="evidence" value="ECO:0007669"/>
    <property type="project" value="UniProtKB-KW"/>
</dbReference>
<keyword evidence="15" id="KW-1185">Reference proteome</keyword>
<evidence type="ECO:0000256" key="7">
    <source>
        <dbReference type="ARBA" id="ARBA00022837"/>
    </source>
</evidence>
<feature type="compositionally biased region" description="Basic and acidic residues" evidence="12">
    <location>
        <begin position="289"/>
        <end position="300"/>
    </location>
</feature>
<dbReference type="InterPro" id="IPR002048">
    <property type="entry name" value="EF_hand_dom"/>
</dbReference>
<keyword evidence="8" id="KW-0460">Magnesium</keyword>
<dbReference type="EMBL" id="JAULJE010000005">
    <property type="protein sequence ID" value="KAK1342566.1"/>
    <property type="molecule type" value="Genomic_DNA"/>
</dbReference>
<evidence type="ECO:0000313" key="15">
    <source>
        <dbReference type="Proteomes" id="UP001177744"/>
    </source>
</evidence>
<evidence type="ECO:0000256" key="6">
    <source>
        <dbReference type="ARBA" id="ARBA00022737"/>
    </source>
</evidence>
<comment type="caution">
    <text evidence="14">The sequence shown here is derived from an EMBL/GenBank/DDBJ whole genome shotgun (WGS) entry which is preliminary data.</text>
</comment>
<sequence length="300" mass="33569">MGNKQTVFTHEQLEEYQDCTFFTRKEIMRLFYRYQDLAPQLVPLDYTSCPDVKVPYELIGTMPELKDNPFRQRIAQVFSEDGDGHMTLDNFLDMFSVMSEMAPRDLKAYYAFKIYGVCRAGGKGCGVGSGNKTKPRARGCPAVTVSPQGLQSPAWSCLPPTPYLPTSPPCSLSSSHTGLALSPTRPTLPASSRCLLLYFNNDDYICMWDLEQTVTKLTRGELSAEEVSLVCEKVLDEADGDHDGRLSLEDFQNMILRAPDFLSPMKPWGDSYYSHLTGEQTEAQTGEATHSESYSKSEVN</sequence>
<keyword evidence="4" id="KW-0449">Lipoprotein</keyword>
<keyword evidence="6" id="KW-0677">Repeat</keyword>
<evidence type="ECO:0000256" key="8">
    <source>
        <dbReference type="ARBA" id="ARBA00022842"/>
    </source>
</evidence>